<sequence length="160" mass="17755">MSQIDRANVLRASVLGTELDEAEARVLAERMGVVDLKGDALLVDEGEERRTLFLLAEGRLCVCKTVGGVEKTVYQMRPGECAGTRAFVDGSSRKAGLRAVGDCAVLTLELEDFEGLIDTHPWLVYKVMRAIFRITHANLMRMNMESSELRNYVVKSGGRY</sequence>
<evidence type="ECO:0000259" key="1">
    <source>
        <dbReference type="PROSITE" id="PS50042"/>
    </source>
</evidence>
<dbReference type="STRING" id="765912.Thimo_2171"/>
<dbReference type="SMART" id="SM00100">
    <property type="entry name" value="cNMP"/>
    <property type="match status" value="1"/>
</dbReference>
<evidence type="ECO:0000313" key="2">
    <source>
        <dbReference type="EMBL" id="AGA90919.1"/>
    </source>
</evidence>
<evidence type="ECO:0000313" key="3">
    <source>
        <dbReference type="Proteomes" id="UP000010816"/>
    </source>
</evidence>
<dbReference type="RefSeq" id="WP_015281058.1">
    <property type="nucleotide sequence ID" value="NC_019940.1"/>
</dbReference>
<name>L0H018_9GAMM</name>
<proteinExistence type="predicted"/>
<gene>
    <name evidence="2" type="ORF">Thimo_2171</name>
</gene>
<dbReference type="HOGENOM" id="CLU_075053_16_1_6"/>
<organism evidence="2 3">
    <name type="scientific">Thioflavicoccus mobilis 8321</name>
    <dbReference type="NCBI Taxonomy" id="765912"/>
    <lineage>
        <taxon>Bacteria</taxon>
        <taxon>Pseudomonadati</taxon>
        <taxon>Pseudomonadota</taxon>
        <taxon>Gammaproteobacteria</taxon>
        <taxon>Chromatiales</taxon>
        <taxon>Chromatiaceae</taxon>
        <taxon>Thioflavicoccus</taxon>
    </lineage>
</organism>
<dbReference type="PROSITE" id="PS50042">
    <property type="entry name" value="CNMP_BINDING_3"/>
    <property type="match status" value="1"/>
</dbReference>
<keyword evidence="3" id="KW-1185">Reference proteome</keyword>
<dbReference type="Pfam" id="PF00027">
    <property type="entry name" value="cNMP_binding"/>
    <property type="match status" value="1"/>
</dbReference>
<dbReference type="InterPro" id="IPR018490">
    <property type="entry name" value="cNMP-bd_dom_sf"/>
</dbReference>
<dbReference type="OrthoDB" id="8565101at2"/>
<protein>
    <submittedName>
        <fullName evidence="2">Cyclic nucleotide-binding protein</fullName>
    </submittedName>
</protein>
<dbReference type="EMBL" id="CP003051">
    <property type="protein sequence ID" value="AGA90919.1"/>
    <property type="molecule type" value="Genomic_DNA"/>
</dbReference>
<reference evidence="2 3" key="1">
    <citation type="submission" date="2011-09" db="EMBL/GenBank/DDBJ databases">
        <title>Complete sequence of chromosome of Thioflavicoccus mobilis 8321.</title>
        <authorList>
            <consortium name="US DOE Joint Genome Institute"/>
            <person name="Lucas S."/>
            <person name="Han J."/>
            <person name="Lapidus A."/>
            <person name="Cheng J.-F."/>
            <person name="Goodwin L."/>
            <person name="Pitluck S."/>
            <person name="Peters L."/>
            <person name="Ovchinnikova G."/>
            <person name="Lu M."/>
            <person name="Detter J.C."/>
            <person name="Han C."/>
            <person name="Tapia R."/>
            <person name="Land M."/>
            <person name="Hauser L."/>
            <person name="Kyrpides N."/>
            <person name="Ivanova N."/>
            <person name="Pagani I."/>
            <person name="Vogl K."/>
            <person name="Liu Z."/>
            <person name="Imhoff J."/>
            <person name="Thiel V."/>
            <person name="Frigaard N.-U."/>
            <person name="Bryant D."/>
            <person name="Woyke T."/>
        </authorList>
    </citation>
    <scope>NUCLEOTIDE SEQUENCE [LARGE SCALE GENOMIC DNA]</scope>
    <source>
        <strain evidence="2 3">8321</strain>
    </source>
</reference>
<dbReference type="KEGG" id="tmb:Thimo_2171"/>
<dbReference type="eggNOG" id="COG0664">
    <property type="taxonomic scope" value="Bacteria"/>
</dbReference>
<accession>L0H018</accession>
<dbReference type="Proteomes" id="UP000010816">
    <property type="component" value="Chromosome"/>
</dbReference>
<dbReference type="InterPro" id="IPR000595">
    <property type="entry name" value="cNMP-bd_dom"/>
</dbReference>
<dbReference type="SUPFAM" id="SSF51206">
    <property type="entry name" value="cAMP-binding domain-like"/>
    <property type="match status" value="1"/>
</dbReference>
<dbReference type="CDD" id="cd00038">
    <property type="entry name" value="CAP_ED"/>
    <property type="match status" value="1"/>
</dbReference>
<dbReference type="Gene3D" id="2.60.120.10">
    <property type="entry name" value="Jelly Rolls"/>
    <property type="match status" value="1"/>
</dbReference>
<dbReference type="InterPro" id="IPR014710">
    <property type="entry name" value="RmlC-like_jellyroll"/>
</dbReference>
<feature type="domain" description="Cyclic nucleotide-binding" evidence="1">
    <location>
        <begin position="15"/>
        <end position="117"/>
    </location>
</feature>
<dbReference type="AlphaFoldDB" id="L0H018"/>